<evidence type="ECO:0000256" key="1">
    <source>
        <dbReference type="ARBA" id="ARBA00023015"/>
    </source>
</evidence>
<dbReference type="PANTHER" id="PTHR44688">
    <property type="entry name" value="DNA-BINDING TRANSCRIPTIONAL ACTIVATOR DEVR_DOSR"/>
    <property type="match status" value="1"/>
</dbReference>
<evidence type="ECO:0000313" key="5">
    <source>
        <dbReference type="EMBL" id="SIR26122.1"/>
    </source>
</evidence>
<dbReference type="InterPro" id="IPR036388">
    <property type="entry name" value="WH-like_DNA-bd_sf"/>
</dbReference>
<dbReference type="Pfam" id="PF13401">
    <property type="entry name" value="AAA_22"/>
    <property type="match status" value="1"/>
</dbReference>
<dbReference type="SMART" id="SM00421">
    <property type="entry name" value="HTH_LUXR"/>
    <property type="match status" value="1"/>
</dbReference>
<dbReference type="GO" id="GO:0003677">
    <property type="term" value="F:DNA binding"/>
    <property type="evidence" value="ECO:0007669"/>
    <property type="project" value="UniProtKB-KW"/>
</dbReference>
<dbReference type="Pfam" id="PF25873">
    <property type="entry name" value="WHD_MalT"/>
    <property type="match status" value="1"/>
</dbReference>
<keyword evidence="2" id="KW-0238">DNA-binding</keyword>
<gene>
    <name evidence="5" type="ORF">SAMN05421672_11831</name>
</gene>
<sequence>MERHDGAAGSAPLIFRERLVLLLEQGRRVPLTLMLAPPGAGKTTALRQWLEGPGDVRKIYHPVPRRDDEPRRFFRGLLEALERQVEGLAVGGMIGRVLRLAPAALGEWLAVRLARSPEPLCLILDDFQHIGDADVLAGLAALLERLPSHVRVLIASQVRPDLPLVRLQVTNRVQLVDAADLGFSAEEVCELHERLGGSRLDEQALASLLAITEGWATGVALALRLRALQGDAVPARFDGSHAGIAAFFDQEVLRGLPDSCRQLLITSAVFERFDGPACDAVLGSQGAARQLERLAVRQLFLLPLPEPGWYRHHALLRDFLAGRLAIEQPERVGDLHGRAAAHFLRRGEYEQAVRHAWQSADDALFQSVLSACCGAWLASGEFAAIIHWLGRLPEERLRGDPRLLLCLVEALTLSRRFHQASHHLAQACALSADPASLRCLAFYLQLFQQDRHFVPEPNWERLTDTEQPLAIRARALVIGAYHHLLGGRLARALRFAVQGKELLAEAGLAFLESYADLVIALCHRQAGRVAQVRREVSADFQRTDPSRPAWVNRATAMVVALYEQNRLEAAEPLCEQLLARVSASSATEAIATVYLTLSRLLFRRQAHERASRLLEQLAGLLQLGQYTRFSSQLIQEQARQAWLSGRTALLESLVRRYRLDVALAEGSWERVREHDECWERRGLAVVYWLQARGQHGRAERVLRVLLEALRRGELRARQLIVEANLLTLLARQHDDAEQLSALVRLVEEYGLVTINRSVFDEAPGFGEGVFGLLDATGLDIPERYRQLFGEFLAPRPPAQRPWLAGLLTGKEVEIFDCLLQGLSNTEISVRTGIALSTTKWHLKNIYAKLNVANRTEAILCARPRSVS</sequence>
<keyword evidence="3" id="KW-0804">Transcription</keyword>
<dbReference type="InterPro" id="IPR059106">
    <property type="entry name" value="WHD_MalT"/>
</dbReference>
<dbReference type="EMBL" id="FTMC01000018">
    <property type="protein sequence ID" value="SIR26122.1"/>
    <property type="molecule type" value="Genomic_DNA"/>
</dbReference>
<dbReference type="GO" id="GO:0016887">
    <property type="term" value="F:ATP hydrolysis activity"/>
    <property type="evidence" value="ECO:0007669"/>
    <property type="project" value="InterPro"/>
</dbReference>
<dbReference type="InterPro" id="IPR016032">
    <property type="entry name" value="Sig_transdc_resp-reg_C-effctor"/>
</dbReference>
<dbReference type="GO" id="GO:0006355">
    <property type="term" value="P:regulation of DNA-templated transcription"/>
    <property type="evidence" value="ECO:0007669"/>
    <property type="project" value="InterPro"/>
</dbReference>
<evidence type="ECO:0000259" key="4">
    <source>
        <dbReference type="PROSITE" id="PS50043"/>
    </source>
</evidence>
<dbReference type="RefSeq" id="WP_139326748.1">
    <property type="nucleotide sequence ID" value="NZ_FTMC01000018.1"/>
</dbReference>
<dbReference type="SUPFAM" id="SSF52540">
    <property type="entry name" value="P-loop containing nucleoside triphosphate hydrolases"/>
    <property type="match status" value="1"/>
</dbReference>
<dbReference type="SUPFAM" id="SSF46894">
    <property type="entry name" value="C-terminal effector domain of the bipartite response regulators"/>
    <property type="match status" value="1"/>
</dbReference>
<dbReference type="PRINTS" id="PR00038">
    <property type="entry name" value="HTHLUXR"/>
</dbReference>
<dbReference type="InterPro" id="IPR049945">
    <property type="entry name" value="AAA_22"/>
</dbReference>
<dbReference type="Proteomes" id="UP000186079">
    <property type="component" value="Unassembled WGS sequence"/>
</dbReference>
<evidence type="ECO:0000256" key="2">
    <source>
        <dbReference type="ARBA" id="ARBA00023125"/>
    </source>
</evidence>
<proteinExistence type="predicted"/>
<dbReference type="InterPro" id="IPR000792">
    <property type="entry name" value="Tscrpt_reg_LuxR_C"/>
</dbReference>
<keyword evidence="1" id="KW-0805">Transcription regulation</keyword>
<dbReference type="Gene3D" id="3.40.50.300">
    <property type="entry name" value="P-loop containing nucleotide triphosphate hydrolases"/>
    <property type="match status" value="1"/>
</dbReference>
<name>A0A1N6ZGU0_9PSED</name>
<organism evidence="5 6">
    <name type="scientific">Pseudomonas flexibilis</name>
    <dbReference type="NCBI Taxonomy" id="706570"/>
    <lineage>
        <taxon>Bacteria</taxon>
        <taxon>Pseudomonadati</taxon>
        <taxon>Pseudomonadota</taxon>
        <taxon>Gammaproteobacteria</taxon>
        <taxon>Pseudomonadales</taxon>
        <taxon>Pseudomonadaceae</taxon>
        <taxon>Pseudomonas</taxon>
    </lineage>
</organism>
<dbReference type="Gene3D" id="1.10.10.10">
    <property type="entry name" value="Winged helix-like DNA-binding domain superfamily/Winged helix DNA-binding domain"/>
    <property type="match status" value="1"/>
</dbReference>
<protein>
    <submittedName>
        <fullName evidence="5">LuxR family transcriptional regulator, maltose regulon positive regulatory protein</fullName>
    </submittedName>
</protein>
<dbReference type="PROSITE" id="PS50043">
    <property type="entry name" value="HTH_LUXR_2"/>
    <property type="match status" value="1"/>
</dbReference>
<dbReference type="InterPro" id="IPR011990">
    <property type="entry name" value="TPR-like_helical_dom_sf"/>
</dbReference>
<dbReference type="Pfam" id="PF00196">
    <property type="entry name" value="GerE"/>
    <property type="match status" value="1"/>
</dbReference>
<dbReference type="Gene3D" id="1.25.40.10">
    <property type="entry name" value="Tetratricopeptide repeat domain"/>
    <property type="match status" value="1"/>
</dbReference>
<dbReference type="PANTHER" id="PTHR44688:SF16">
    <property type="entry name" value="DNA-BINDING TRANSCRIPTIONAL ACTIVATOR DEVR_DOSR"/>
    <property type="match status" value="1"/>
</dbReference>
<dbReference type="AlphaFoldDB" id="A0A1N6ZGU0"/>
<dbReference type="InterPro" id="IPR027417">
    <property type="entry name" value="P-loop_NTPase"/>
</dbReference>
<reference evidence="5 6" key="1">
    <citation type="submission" date="2017-01" db="EMBL/GenBank/DDBJ databases">
        <authorList>
            <person name="Mah S.A."/>
            <person name="Swanson W.J."/>
            <person name="Moy G.W."/>
            <person name="Vacquier V.D."/>
        </authorList>
    </citation>
    <scope>NUCLEOTIDE SEQUENCE [LARGE SCALE GENOMIC DNA]</scope>
    <source>
        <strain evidence="5 6">ATCC 29606</strain>
    </source>
</reference>
<feature type="domain" description="HTH luxR-type" evidence="4">
    <location>
        <begin position="800"/>
        <end position="865"/>
    </location>
</feature>
<evidence type="ECO:0000313" key="6">
    <source>
        <dbReference type="Proteomes" id="UP000186079"/>
    </source>
</evidence>
<accession>A0A1N6ZGU0</accession>
<evidence type="ECO:0000256" key="3">
    <source>
        <dbReference type="ARBA" id="ARBA00023163"/>
    </source>
</evidence>
<dbReference type="CDD" id="cd06170">
    <property type="entry name" value="LuxR_C_like"/>
    <property type="match status" value="1"/>
</dbReference>